<feature type="domain" description="Helix-turn-helix" evidence="2">
    <location>
        <begin position="4"/>
        <end position="53"/>
    </location>
</feature>
<protein>
    <submittedName>
        <fullName evidence="3">DNA-binding protein</fullName>
    </submittedName>
</protein>
<proteinExistence type="predicted"/>
<dbReference type="InterPro" id="IPR024370">
    <property type="entry name" value="PBP_domain"/>
</dbReference>
<evidence type="ECO:0000259" key="2">
    <source>
        <dbReference type="Pfam" id="PF12728"/>
    </source>
</evidence>
<reference evidence="3 4" key="1">
    <citation type="journal article" date="2017" name="Genome Announc.">
        <title>Complete Genome Sequences of Two Acetylene-Fermenting Pelobacter acetylenicus Strains.</title>
        <authorList>
            <person name="Sutton J.M."/>
            <person name="Baesman S.M."/>
            <person name="Fierst J.L."/>
            <person name="Poret-Peterson A.T."/>
            <person name="Oremland R.S."/>
            <person name="Dunlap D.S."/>
            <person name="Akob D.M."/>
        </authorList>
    </citation>
    <scope>NUCLEOTIDE SEQUENCE [LARGE SCALE GENOMIC DNA]</scope>
    <source>
        <strain evidence="3 4">SFB93</strain>
    </source>
</reference>
<gene>
    <name evidence="3" type="ORF">A7E78_07665</name>
</gene>
<evidence type="ECO:0000313" key="3">
    <source>
        <dbReference type="EMBL" id="APG27725.1"/>
    </source>
</evidence>
<keyword evidence="4" id="KW-1185">Reference proteome</keyword>
<dbReference type="InterPro" id="IPR009061">
    <property type="entry name" value="DNA-bd_dom_put_sf"/>
</dbReference>
<dbReference type="Pfam" id="PF12728">
    <property type="entry name" value="HTH_17"/>
    <property type="match status" value="1"/>
</dbReference>
<keyword evidence="3" id="KW-0238">DNA-binding</keyword>
<dbReference type="EMBL" id="CP015519">
    <property type="protein sequence ID" value="APG27725.1"/>
    <property type="molecule type" value="Genomic_DNA"/>
</dbReference>
<dbReference type="AlphaFoldDB" id="A0A1L3GP98"/>
<sequence length="303" mass="33521">MDKLLSTKQVAQLLGVNEKMVYTLITEKGLPATKITGKWLFPRHLVEQWVESRTINVPQSETASLRSGQLMVAGSDDVLFERTLNLFMRLNNGYLATFGIFGSLGGLKALRRGLCHMATSHLAEEDGRDFNFSFAASELDSLPAVVNFCRREQGLAVAKGNPLGISGVADIVAKKLTVVNRSLDTSTRILFDRELQKAGLQSAKIKGYGHEVARHFDIGLEVLCGQADLGPTIRPVAALLGLDFISLGWERFDLLVPKEHFFDQGVQLFLGLLHEPEFRALVDYLPGYDLELTGKMVYPNEGR</sequence>
<dbReference type="NCBIfam" id="TIGR01764">
    <property type="entry name" value="excise"/>
    <property type="match status" value="1"/>
</dbReference>
<dbReference type="GO" id="GO:0003677">
    <property type="term" value="F:DNA binding"/>
    <property type="evidence" value="ECO:0007669"/>
    <property type="project" value="UniProtKB-KW"/>
</dbReference>
<dbReference type="RefSeq" id="WP_072283692.1">
    <property type="nucleotide sequence ID" value="NZ_CP015519.1"/>
</dbReference>
<dbReference type="OrthoDB" id="9804758at2"/>
<dbReference type="SUPFAM" id="SSF53850">
    <property type="entry name" value="Periplasmic binding protein-like II"/>
    <property type="match status" value="1"/>
</dbReference>
<organism evidence="3 4">
    <name type="scientific">Syntrophotalea acetylenivorans</name>
    <dbReference type="NCBI Taxonomy" id="1842532"/>
    <lineage>
        <taxon>Bacteria</taxon>
        <taxon>Pseudomonadati</taxon>
        <taxon>Thermodesulfobacteriota</taxon>
        <taxon>Desulfuromonadia</taxon>
        <taxon>Desulfuromonadales</taxon>
        <taxon>Syntrophotaleaceae</taxon>
        <taxon>Syntrophotalea</taxon>
    </lineage>
</organism>
<name>A0A1L3GP98_9BACT</name>
<dbReference type="SUPFAM" id="SSF46955">
    <property type="entry name" value="Putative DNA-binding domain"/>
    <property type="match status" value="1"/>
</dbReference>
<dbReference type="InterPro" id="IPR041657">
    <property type="entry name" value="HTH_17"/>
</dbReference>
<dbReference type="STRING" id="1842532.A7E78_07665"/>
<evidence type="ECO:0000313" key="4">
    <source>
        <dbReference type="Proteomes" id="UP000182517"/>
    </source>
</evidence>
<dbReference type="Pfam" id="PF12727">
    <property type="entry name" value="PBP_like"/>
    <property type="match status" value="1"/>
</dbReference>
<dbReference type="PANTHER" id="PTHR38431:SF1">
    <property type="entry name" value="BLL2305 PROTEIN"/>
    <property type="match status" value="1"/>
</dbReference>
<dbReference type="Proteomes" id="UP000182517">
    <property type="component" value="Chromosome"/>
</dbReference>
<evidence type="ECO:0000259" key="1">
    <source>
        <dbReference type="Pfam" id="PF12727"/>
    </source>
</evidence>
<dbReference type="PANTHER" id="PTHR38431">
    <property type="entry name" value="BLL2305 PROTEIN"/>
    <property type="match status" value="1"/>
</dbReference>
<dbReference type="InterPro" id="IPR010093">
    <property type="entry name" value="SinI_DNA-bd"/>
</dbReference>
<dbReference type="KEGG" id="pef:A7E78_07665"/>
<feature type="domain" description="PBP" evidence="1">
    <location>
        <begin position="85"/>
        <end position="273"/>
    </location>
</feature>
<accession>A0A1L3GP98</accession>